<dbReference type="EMBL" id="QWIP01000862">
    <property type="protein sequence ID" value="RMY53134.1"/>
    <property type="molecule type" value="Genomic_DNA"/>
</dbReference>
<organism evidence="1 2">
    <name type="scientific">Hortaea werneckii</name>
    <name type="common">Black yeast</name>
    <name type="synonym">Cladosporium werneckii</name>
    <dbReference type="NCBI Taxonomy" id="91943"/>
    <lineage>
        <taxon>Eukaryota</taxon>
        <taxon>Fungi</taxon>
        <taxon>Dikarya</taxon>
        <taxon>Ascomycota</taxon>
        <taxon>Pezizomycotina</taxon>
        <taxon>Dothideomycetes</taxon>
        <taxon>Dothideomycetidae</taxon>
        <taxon>Mycosphaerellales</taxon>
        <taxon>Teratosphaeriaceae</taxon>
        <taxon>Hortaea</taxon>
    </lineage>
</organism>
<dbReference type="VEuPathDB" id="FungiDB:BTJ68_15331"/>
<sequence length="501" mass="55386">MTGRVRVRESSMETFSINLSGSSHHEVYNIVPLSDNELAKTYRFSISFRSECDGIRREETVSNLSITHRIFELATIGPSGRNESASGTSTITADPAALPASLKAPPKNDEEPQKTGFVLASNISASDDKTYILWDPENEIARNIRSKDKVLGDRKLVLISSQPLSLNVSKQSISSRNKHMHAKRYRLTGFRPELSYVAGLNAIWECRLALSDLKLSYDWSDNAIDPVAAALIEKGISSWNALFYSATQLGDNNASTPFDNVDIYSIVNRKEKLEGVMGCSTDARHYHLRLASRSMAAFQSETTFRINHCKNYTLAPLPMYSIFSTGEALPNVFVVHRELQLDDSTIEATTLHEPLGKIPTVLGGDAPDEAEAEVEHEIDETMNEVVWGSDHVTGLRDEVSGVATFRHERSAEIYRGIARAQIVREGYRSGFVVVSETEGNKRTLAVRDHNLLHAIYNEAAGEEGEEFIPVILPLVGRDMHAIFELTCSENGDGIVASPLGD</sequence>
<dbReference type="OrthoDB" id="3864560at2759"/>
<accession>A0A3M7CMC3</accession>
<gene>
    <name evidence="1" type="ORF">D0863_14043</name>
</gene>
<protein>
    <submittedName>
        <fullName evidence="1">Uncharacterized protein</fullName>
    </submittedName>
</protein>
<evidence type="ECO:0000313" key="1">
    <source>
        <dbReference type="EMBL" id="RMY53134.1"/>
    </source>
</evidence>
<comment type="caution">
    <text evidence="1">The sequence shown here is derived from an EMBL/GenBank/DDBJ whole genome shotgun (WGS) entry which is preliminary data.</text>
</comment>
<name>A0A3M7CMC3_HORWE</name>
<proteinExistence type="predicted"/>
<dbReference type="Proteomes" id="UP000269276">
    <property type="component" value="Unassembled WGS sequence"/>
</dbReference>
<reference evidence="1 2" key="1">
    <citation type="journal article" date="2018" name="BMC Genomics">
        <title>Genomic evidence for intraspecific hybridization in a clonal and extremely halotolerant yeast.</title>
        <authorList>
            <person name="Gostincar C."/>
            <person name="Stajich J.E."/>
            <person name="Zupancic J."/>
            <person name="Zalar P."/>
            <person name="Gunde-Cimerman N."/>
        </authorList>
    </citation>
    <scope>NUCLEOTIDE SEQUENCE [LARGE SCALE GENOMIC DNA]</scope>
    <source>
        <strain evidence="1 2">EXF-2682</strain>
    </source>
</reference>
<evidence type="ECO:0000313" key="2">
    <source>
        <dbReference type="Proteomes" id="UP000269276"/>
    </source>
</evidence>
<dbReference type="AlphaFoldDB" id="A0A3M7CMC3"/>